<comment type="caution">
    <text evidence="2">The sequence shown here is derived from an EMBL/GenBank/DDBJ whole genome shotgun (WGS) entry which is preliminary data.</text>
</comment>
<organism evidence="2 3">
    <name type="scientific">Solanum commersonii</name>
    <name type="common">Commerson's wild potato</name>
    <name type="synonym">Commerson's nightshade</name>
    <dbReference type="NCBI Taxonomy" id="4109"/>
    <lineage>
        <taxon>Eukaryota</taxon>
        <taxon>Viridiplantae</taxon>
        <taxon>Streptophyta</taxon>
        <taxon>Embryophyta</taxon>
        <taxon>Tracheophyta</taxon>
        <taxon>Spermatophyta</taxon>
        <taxon>Magnoliopsida</taxon>
        <taxon>eudicotyledons</taxon>
        <taxon>Gunneridae</taxon>
        <taxon>Pentapetalae</taxon>
        <taxon>asterids</taxon>
        <taxon>lamiids</taxon>
        <taxon>Solanales</taxon>
        <taxon>Solanaceae</taxon>
        <taxon>Solanoideae</taxon>
        <taxon>Solaneae</taxon>
        <taxon>Solanum</taxon>
    </lineage>
</organism>
<keyword evidence="1" id="KW-1133">Transmembrane helix</keyword>
<keyword evidence="1" id="KW-0472">Membrane</keyword>
<sequence>MVTYYQCKLHGRSIIQLEDFGLVHAIVRMRATSLDGGIMKMLIYDPILASYESRVESNQVVTKEKKKSNCCNLKLIVLIIIVCFLFLSLTKNVKDESC</sequence>
<accession>A0A9J5WYQ8</accession>
<reference evidence="2 3" key="1">
    <citation type="submission" date="2020-09" db="EMBL/GenBank/DDBJ databases">
        <title>De no assembly of potato wild relative species, Solanum commersonii.</title>
        <authorList>
            <person name="Cho K."/>
        </authorList>
    </citation>
    <scope>NUCLEOTIDE SEQUENCE [LARGE SCALE GENOMIC DNA]</scope>
    <source>
        <strain evidence="2">LZ3.2</strain>
        <tissue evidence="2">Leaf</tissue>
    </source>
</reference>
<proteinExistence type="predicted"/>
<feature type="transmembrane region" description="Helical" evidence="1">
    <location>
        <begin position="73"/>
        <end position="90"/>
    </location>
</feature>
<name>A0A9J5WYQ8_SOLCO</name>
<dbReference type="AlphaFoldDB" id="A0A9J5WYQ8"/>
<evidence type="ECO:0000256" key="1">
    <source>
        <dbReference type="SAM" id="Phobius"/>
    </source>
</evidence>
<protein>
    <submittedName>
        <fullName evidence="2">Uncharacterized protein</fullName>
    </submittedName>
</protein>
<evidence type="ECO:0000313" key="2">
    <source>
        <dbReference type="EMBL" id="KAG5580923.1"/>
    </source>
</evidence>
<keyword evidence="3" id="KW-1185">Reference proteome</keyword>
<feature type="non-terminal residue" evidence="2">
    <location>
        <position position="98"/>
    </location>
</feature>
<gene>
    <name evidence="2" type="ORF">H5410_051550</name>
</gene>
<dbReference type="Proteomes" id="UP000824120">
    <property type="component" value="Chromosome 10"/>
</dbReference>
<keyword evidence="1" id="KW-0812">Transmembrane</keyword>
<evidence type="ECO:0000313" key="3">
    <source>
        <dbReference type="Proteomes" id="UP000824120"/>
    </source>
</evidence>
<dbReference type="EMBL" id="JACXVP010000010">
    <property type="protein sequence ID" value="KAG5580923.1"/>
    <property type="molecule type" value="Genomic_DNA"/>
</dbReference>